<feature type="transmembrane region" description="Helical" evidence="6">
    <location>
        <begin position="5"/>
        <end position="26"/>
    </location>
</feature>
<feature type="transmembrane region" description="Helical" evidence="6">
    <location>
        <begin position="38"/>
        <end position="56"/>
    </location>
</feature>
<dbReference type="Proteomes" id="UP001327027">
    <property type="component" value="Unassembled WGS sequence"/>
</dbReference>
<feature type="transmembrane region" description="Helical" evidence="6">
    <location>
        <begin position="354"/>
        <end position="373"/>
    </location>
</feature>
<dbReference type="PANTHER" id="PTHR30250:SF11">
    <property type="entry name" value="O-ANTIGEN TRANSPORTER-RELATED"/>
    <property type="match status" value="1"/>
</dbReference>
<feature type="transmembrane region" description="Helical" evidence="6">
    <location>
        <begin position="77"/>
        <end position="97"/>
    </location>
</feature>
<dbReference type="InterPro" id="IPR002797">
    <property type="entry name" value="Polysacc_synth"/>
</dbReference>
<comment type="subcellular location">
    <subcellularLocation>
        <location evidence="1">Cell membrane</location>
        <topology evidence="1">Multi-pass membrane protein</topology>
    </subcellularLocation>
</comment>
<dbReference type="RefSeq" id="WP_324181769.1">
    <property type="nucleotide sequence ID" value="NZ_BAABAW010000011.1"/>
</dbReference>
<accession>A0ABU6A122</accession>
<comment type="caution">
    <text evidence="7">The sequence shown here is derived from an EMBL/GenBank/DDBJ whole genome shotgun (WGS) entry which is preliminary data.</text>
</comment>
<evidence type="ECO:0000256" key="2">
    <source>
        <dbReference type="ARBA" id="ARBA00022475"/>
    </source>
</evidence>
<evidence type="ECO:0000256" key="3">
    <source>
        <dbReference type="ARBA" id="ARBA00022692"/>
    </source>
</evidence>
<reference evidence="7 8" key="1">
    <citation type="journal article" date="2013" name="Int. J. Syst. Evol. Microbiol.">
        <title>Aquimarina gracilis sp. nov., isolated from the gut microflora of a mussel, Mytilus coruscus, and emended description of Aquimarina spongiae.</title>
        <authorList>
            <person name="Park S.C."/>
            <person name="Choe H.N."/>
            <person name="Baik K.S."/>
            <person name="Seong C.N."/>
        </authorList>
    </citation>
    <scope>NUCLEOTIDE SEQUENCE [LARGE SCALE GENOMIC DNA]</scope>
    <source>
        <strain evidence="7 8">PSC32</strain>
    </source>
</reference>
<feature type="transmembrane region" description="Helical" evidence="6">
    <location>
        <begin position="209"/>
        <end position="232"/>
    </location>
</feature>
<name>A0ABU6A122_9FLAO</name>
<keyword evidence="2" id="KW-1003">Cell membrane</keyword>
<feature type="transmembrane region" description="Helical" evidence="6">
    <location>
        <begin position="322"/>
        <end position="342"/>
    </location>
</feature>
<feature type="transmembrane region" description="Helical" evidence="6">
    <location>
        <begin position="410"/>
        <end position="427"/>
    </location>
</feature>
<organism evidence="7 8">
    <name type="scientific">Aquimarina gracilis</name>
    <dbReference type="NCBI Taxonomy" id="874422"/>
    <lineage>
        <taxon>Bacteria</taxon>
        <taxon>Pseudomonadati</taxon>
        <taxon>Bacteroidota</taxon>
        <taxon>Flavobacteriia</taxon>
        <taxon>Flavobacteriales</taxon>
        <taxon>Flavobacteriaceae</taxon>
        <taxon>Aquimarina</taxon>
    </lineage>
</organism>
<evidence type="ECO:0000256" key="4">
    <source>
        <dbReference type="ARBA" id="ARBA00022989"/>
    </source>
</evidence>
<keyword evidence="3 6" id="KW-0812">Transmembrane</keyword>
<feature type="transmembrane region" description="Helical" evidence="6">
    <location>
        <begin position="284"/>
        <end position="302"/>
    </location>
</feature>
<feature type="transmembrane region" description="Helical" evidence="6">
    <location>
        <begin position="433"/>
        <end position="450"/>
    </location>
</feature>
<evidence type="ECO:0000313" key="8">
    <source>
        <dbReference type="Proteomes" id="UP001327027"/>
    </source>
</evidence>
<keyword evidence="4 6" id="KW-1133">Transmembrane helix</keyword>
<feature type="transmembrane region" description="Helical" evidence="6">
    <location>
        <begin position="109"/>
        <end position="128"/>
    </location>
</feature>
<evidence type="ECO:0000256" key="1">
    <source>
        <dbReference type="ARBA" id="ARBA00004651"/>
    </source>
</evidence>
<feature type="transmembrane region" description="Helical" evidence="6">
    <location>
        <begin position="379"/>
        <end position="398"/>
    </location>
</feature>
<dbReference type="Pfam" id="PF01943">
    <property type="entry name" value="Polysacc_synt"/>
    <property type="match status" value="1"/>
</dbReference>
<protein>
    <submittedName>
        <fullName evidence="7">Oligosaccharide flippase family protein</fullName>
    </submittedName>
</protein>
<gene>
    <name evidence="7" type="ORF">U6A24_19870</name>
</gene>
<dbReference type="PANTHER" id="PTHR30250">
    <property type="entry name" value="PST FAMILY PREDICTED COLANIC ACID TRANSPORTER"/>
    <property type="match status" value="1"/>
</dbReference>
<feature type="transmembrane region" description="Helical" evidence="6">
    <location>
        <begin position="140"/>
        <end position="160"/>
    </location>
</feature>
<dbReference type="EMBL" id="JAYKLX010000010">
    <property type="protein sequence ID" value="MEB3347745.1"/>
    <property type="molecule type" value="Genomic_DNA"/>
</dbReference>
<evidence type="ECO:0000256" key="6">
    <source>
        <dbReference type="SAM" id="Phobius"/>
    </source>
</evidence>
<feature type="transmembrane region" description="Helical" evidence="6">
    <location>
        <begin position="244"/>
        <end position="264"/>
    </location>
</feature>
<feature type="transmembrane region" description="Helical" evidence="6">
    <location>
        <begin position="166"/>
        <end position="188"/>
    </location>
</feature>
<keyword evidence="5 6" id="KW-0472">Membrane</keyword>
<proteinExistence type="predicted"/>
<keyword evidence="8" id="KW-1185">Reference proteome</keyword>
<sequence>MNSKYIYLSISLLCKMGINIFVVFFVAKKVSISDFGSFSLAFIFSSLGILLLDYGFNLKSLILSGKKEQEINRNLSLMVSGKIIVSLASLIFFIPFLLFNTYDDITNKIIAILVFSAIPASFGNFYLNSFKIVNRFDKEAIGYIIQGGLLFVLLFINEFFGKNDIIYFAYILALIRVVYFLYSVLVFNKSFSTTLKLEISKVFTILKNATPYAIHLILGASIIYIDTFILSLLSSIEDVGLYQAGMRIIMASMLIAVIISDAFIPEISGLLQKREEVKLKLAKLFEFVMFFSFLAIATVFFYDRTIIQLLFSEEYLVLENFTIYILSIMFLRYIGIVPGIILTCYGRQDLRAKAVIVSVIFSIMFNLILIPVMGIKGAFLSSLAAHIVLNIIYVFGSLRIQGFIKLEKNHFFLLLLFVLNVLLQKLLFRDILFDLILTAIINLILLGIYYKGRMLIGLLPFYNKL</sequence>
<evidence type="ECO:0000256" key="5">
    <source>
        <dbReference type="ARBA" id="ARBA00023136"/>
    </source>
</evidence>
<dbReference type="InterPro" id="IPR050833">
    <property type="entry name" value="Poly_Biosynth_Transport"/>
</dbReference>
<evidence type="ECO:0000313" key="7">
    <source>
        <dbReference type="EMBL" id="MEB3347745.1"/>
    </source>
</evidence>